<keyword evidence="4" id="KW-1185">Reference proteome</keyword>
<accession>A0A1Y1WUP8</accession>
<dbReference type="InterPro" id="IPR032675">
    <property type="entry name" value="LRR_dom_sf"/>
</dbReference>
<dbReference type="EMBL" id="MCFG01000256">
    <property type="protein sequence ID" value="ORX77277.1"/>
    <property type="molecule type" value="Genomic_DNA"/>
</dbReference>
<reference evidence="3 4" key="2">
    <citation type="submission" date="2016-08" db="EMBL/GenBank/DDBJ databases">
        <title>Pervasive Adenine N6-methylation of Active Genes in Fungi.</title>
        <authorList>
            <consortium name="DOE Joint Genome Institute"/>
            <person name="Mondo S.J."/>
            <person name="Dannebaum R.O."/>
            <person name="Kuo R.C."/>
            <person name="Labutti K."/>
            <person name="Haridas S."/>
            <person name="Kuo A."/>
            <person name="Salamov A."/>
            <person name="Ahrendt S.R."/>
            <person name="Lipzen A."/>
            <person name="Sullivan W."/>
            <person name="Andreopoulos W.B."/>
            <person name="Clum A."/>
            <person name="Lindquist E."/>
            <person name="Daum C."/>
            <person name="Ramamoorthy G.K."/>
            <person name="Gryganskyi A."/>
            <person name="Culley D."/>
            <person name="Magnuson J.K."/>
            <person name="James T.Y."/>
            <person name="O'Malley M.A."/>
            <person name="Stajich J.E."/>
            <person name="Spatafora J.W."/>
            <person name="Visel A."/>
            <person name="Grigoriev I.V."/>
        </authorList>
    </citation>
    <scope>NUCLEOTIDE SEQUENCE [LARGE SCALE GENOMIC DNA]</scope>
    <source>
        <strain evidence="3 4">S4</strain>
    </source>
</reference>
<evidence type="ECO:0000313" key="4">
    <source>
        <dbReference type="Proteomes" id="UP000193944"/>
    </source>
</evidence>
<comment type="caution">
    <text evidence="3">The sequence shown here is derived from an EMBL/GenBank/DDBJ whole genome shotgun (WGS) entry which is preliminary data.</text>
</comment>
<keyword evidence="2" id="KW-0732">Signal</keyword>
<evidence type="ECO:0000256" key="2">
    <source>
        <dbReference type="SAM" id="SignalP"/>
    </source>
</evidence>
<dbReference type="SUPFAM" id="SSF52058">
    <property type="entry name" value="L domain-like"/>
    <property type="match status" value="1"/>
</dbReference>
<dbReference type="AlphaFoldDB" id="A0A1Y1WUP8"/>
<proteinExistence type="predicted"/>
<sequence length="289" mass="33325">MFKLLLFIATLITKILANDCSYFKNSIKYLSFYQYNFLENTNCCEVKGITCDSEYHIIKIMLNNIDDPDNISNALYSFQNLKYLHTLELKNVKTNGAIPNHIFNLKNLKTLIISDNCDDYYNKIIPDKFEKLKKLEYLDLSNNCFQGPVPKSLILLKKLKYFIPKPKQTINLVKVNNEHNEHNDQLLLKSNISNKESKNNNEITNNKNINNNKLILGCNQYNTIPVLITPNNSSQYLLENQVNVIKPPQLNHVTLHLKNNKFLKPTAPAYDNSDIILNATAPPEKIVFS</sequence>
<dbReference type="PANTHER" id="PTHR48059">
    <property type="entry name" value="POLYGALACTURONASE INHIBITOR 1"/>
    <property type="match status" value="1"/>
</dbReference>
<evidence type="ECO:0000256" key="1">
    <source>
        <dbReference type="ARBA" id="ARBA00004196"/>
    </source>
</evidence>
<comment type="subcellular location">
    <subcellularLocation>
        <location evidence="1">Cell envelope</location>
    </subcellularLocation>
</comment>
<dbReference type="OrthoDB" id="676979at2759"/>
<dbReference type="Gene3D" id="3.80.10.10">
    <property type="entry name" value="Ribonuclease Inhibitor"/>
    <property type="match status" value="1"/>
</dbReference>
<dbReference type="Proteomes" id="UP000193944">
    <property type="component" value="Unassembled WGS sequence"/>
</dbReference>
<dbReference type="InterPro" id="IPR051848">
    <property type="entry name" value="PGIP"/>
</dbReference>
<protein>
    <submittedName>
        <fullName evidence="3">L domain-like protein</fullName>
    </submittedName>
</protein>
<evidence type="ECO:0000313" key="3">
    <source>
        <dbReference type="EMBL" id="ORX77277.1"/>
    </source>
</evidence>
<dbReference type="PANTHER" id="PTHR48059:SF30">
    <property type="entry name" value="OS06G0587000 PROTEIN"/>
    <property type="match status" value="1"/>
</dbReference>
<gene>
    <name evidence="3" type="ORF">BCR32DRAFT_283354</name>
</gene>
<dbReference type="Pfam" id="PF00560">
    <property type="entry name" value="LRR_1"/>
    <property type="match status" value="1"/>
</dbReference>
<reference evidence="3 4" key="1">
    <citation type="submission" date="2016-08" db="EMBL/GenBank/DDBJ databases">
        <title>A Parts List for Fungal Cellulosomes Revealed by Comparative Genomics.</title>
        <authorList>
            <consortium name="DOE Joint Genome Institute"/>
            <person name="Haitjema C.H."/>
            <person name="Gilmore S.P."/>
            <person name="Henske J.K."/>
            <person name="Solomon K.V."/>
            <person name="De Groot R."/>
            <person name="Kuo A."/>
            <person name="Mondo S.J."/>
            <person name="Salamov A.A."/>
            <person name="Labutti K."/>
            <person name="Zhao Z."/>
            <person name="Chiniquy J."/>
            <person name="Barry K."/>
            <person name="Brewer H.M."/>
            <person name="Purvine S.O."/>
            <person name="Wright A.T."/>
            <person name="Boxma B."/>
            <person name="Van Alen T."/>
            <person name="Hackstein J.H."/>
            <person name="Baker S.E."/>
            <person name="Grigoriev I.V."/>
            <person name="O'Malley M.A."/>
        </authorList>
    </citation>
    <scope>NUCLEOTIDE SEQUENCE [LARGE SCALE GENOMIC DNA]</scope>
    <source>
        <strain evidence="3 4">S4</strain>
    </source>
</reference>
<organism evidence="3 4">
    <name type="scientific">Anaeromyces robustus</name>
    <dbReference type="NCBI Taxonomy" id="1754192"/>
    <lineage>
        <taxon>Eukaryota</taxon>
        <taxon>Fungi</taxon>
        <taxon>Fungi incertae sedis</taxon>
        <taxon>Chytridiomycota</taxon>
        <taxon>Chytridiomycota incertae sedis</taxon>
        <taxon>Neocallimastigomycetes</taxon>
        <taxon>Neocallimastigales</taxon>
        <taxon>Neocallimastigaceae</taxon>
        <taxon>Anaeromyces</taxon>
    </lineage>
</organism>
<name>A0A1Y1WUP8_9FUNG</name>
<feature type="signal peptide" evidence="2">
    <location>
        <begin position="1"/>
        <end position="17"/>
    </location>
</feature>
<feature type="chain" id="PRO_5013344985" evidence="2">
    <location>
        <begin position="18"/>
        <end position="289"/>
    </location>
</feature>
<dbReference type="InterPro" id="IPR001611">
    <property type="entry name" value="Leu-rich_rpt"/>
</dbReference>